<evidence type="ECO:0000256" key="2">
    <source>
        <dbReference type="SAM" id="Phobius"/>
    </source>
</evidence>
<reference evidence="3 4" key="1">
    <citation type="journal article" date="2020" name="ISME J.">
        <title>Uncovering the hidden diversity of litter-decomposition mechanisms in mushroom-forming fungi.</title>
        <authorList>
            <person name="Floudas D."/>
            <person name="Bentzer J."/>
            <person name="Ahren D."/>
            <person name="Johansson T."/>
            <person name="Persson P."/>
            <person name="Tunlid A."/>
        </authorList>
    </citation>
    <scope>NUCLEOTIDE SEQUENCE [LARGE SCALE GENOMIC DNA]</scope>
    <source>
        <strain evidence="3 4">CBS 146.42</strain>
    </source>
</reference>
<dbReference type="Proteomes" id="UP000559027">
    <property type="component" value="Unassembled WGS sequence"/>
</dbReference>
<keyword evidence="2" id="KW-0472">Membrane</keyword>
<dbReference type="EMBL" id="JAACJO010000004">
    <property type="protein sequence ID" value="KAF5359425.1"/>
    <property type="molecule type" value="Genomic_DNA"/>
</dbReference>
<accession>A0A8H5G771</accession>
<evidence type="ECO:0000256" key="1">
    <source>
        <dbReference type="SAM" id="MobiDB-lite"/>
    </source>
</evidence>
<feature type="region of interest" description="Disordered" evidence="1">
    <location>
        <begin position="358"/>
        <end position="378"/>
    </location>
</feature>
<dbReference type="AlphaFoldDB" id="A0A8H5G771"/>
<organism evidence="3 4">
    <name type="scientific">Leucocoprinus leucothites</name>
    <dbReference type="NCBI Taxonomy" id="201217"/>
    <lineage>
        <taxon>Eukaryota</taxon>
        <taxon>Fungi</taxon>
        <taxon>Dikarya</taxon>
        <taxon>Basidiomycota</taxon>
        <taxon>Agaricomycotina</taxon>
        <taxon>Agaricomycetes</taxon>
        <taxon>Agaricomycetidae</taxon>
        <taxon>Agaricales</taxon>
        <taxon>Agaricineae</taxon>
        <taxon>Agaricaceae</taxon>
        <taxon>Leucocoprinus</taxon>
    </lineage>
</organism>
<feature type="transmembrane region" description="Helical" evidence="2">
    <location>
        <begin position="258"/>
        <end position="275"/>
    </location>
</feature>
<keyword evidence="2" id="KW-1133">Transmembrane helix</keyword>
<dbReference type="OrthoDB" id="2744793at2759"/>
<evidence type="ECO:0000313" key="3">
    <source>
        <dbReference type="EMBL" id="KAF5359425.1"/>
    </source>
</evidence>
<proteinExistence type="predicted"/>
<gene>
    <name evidence="3" type="ORF">D9756_003649</name>
</gene>
<keyword evidence="2" id="KW-0812">Transmembrane</keyword>
<feature type="transmembrane region" description="Helical" evidence="2">
    <location>
        <begin position="165"/>
        <end position="182"/>
    </location>
</feature>
<keyword evidence="4" id="KW-1185">Reference proteome</keyword>
<protein>
    <submittedName>
        <fullName evidence="3">Uncharacterized protein</fullName>
    </submittedName>
</protein>
<feature type="transmembrane region" description="Helical" evidence="2">
    <location>
        <begin position="46"/>
        <end position="67"/>
    </location>
</feature>
<feature type="transmembrane region" description="Helical" evidence="2">
    <location>
        <begin position="79"/>
        <end position="97"/>
    </location>
</feature>
<comment type="caution">
    <text evidence="3">The sequence shown here is derived from an EMBL/GenBank/DDBJ whole genome shotgun (WGS) entry which is preliminary data.</text>
</comment>
<sequence length="396" mass="43900">MPEPPTSFLSLTCYTPGFLPSLAKMESDAQVLPQIGYHFIIKAIRIAFGCAFYGVYLLLISASTIILCRKVHRSKAACFLLLVTLVMFGASTVFLTMDLIDIIKRLQIILIDHPEQNLQAKLSLADQTLQQWMWTGEMLFIFMLILGDSVVIWRTWALFYSSEKWVIIPILTWIGSVVAAFFELGCDVKVGWAIESHNPSAGSVGFETCANADTASFTLSYVTNIICTSLILYRTWMFRRSMVEYLGSAHRRTQVEKILTLLVESGVIYLVLYTFQAVPIFGGHFSAGSLVAVEAVNAIIQQAMGMYPTAIVVLVEMQKSLYDTDQVTSERGVLRPSSRLVFAANDFSTTQEITTTNTLEQSSYTAGPHDGSKHTASTKLELGTENVFKDSIPGNS</sequence>
<feature type="transmembrane region" description="Helical" evidence="2">
    <location>
        <begin position="132"/>
        <end position="153"/>
    </location>
</feature>
<feature type="transmembrane region" description="Helical" evidence="2">
    <location>
        <begin position="218"/>
        <end position="237"/>
    </location>
</feature>
<evidence type="ECO:0000313" key="4">
    <source>
        <dbReference type="Proteomes" id="UP000559027"/>
    </source>
</evidence>
<name>A0A8H5G771_9AGAR</name>